<keyword evidence="4" id="KW-1185">Reference proteome</keyword>
<accession>A0ABX6DH09</accession>
<dbReference type="Pfam" id="PF02517">
    <property type="entry name" value="Rce1-like"/>
    <property type="match status" value="1"/>
</dbReference>
<feature type="transmembrane region" description="Helical" evidence="1">
    <location>
        <begin position="105"/>
        <end position="129"/>
    </location>
</feature>
<dbReference type="PANTHER" id="PTHR35797:SF1">
    <property type="entry name" value="PROTEASE"/>
    <property type="match status" value="1"/>
</dbReference>
<keyword evidence="1" id="KW-0472">Membrane</keyword>
<feature type="transmembrane region" description="Helical" evidence="1">
    <location>
        <begin position="244"/>
        <end position="265"/>
    </location>
</feature>
<dbReference type="EMBL" id="CP045835">
    <property type="protein sequence ID" value="QGG52735.1"/>
    <property type="molecule type" value="Genomic_DNA"/>
</dbReference>
<dbReference type="InterPro" id="IPR042150">
    <property type="entry name" value="MmRce1-like"/>
</dbReference>
<dbReference type="GO" id="GO:0008237">
    <property type="term" value="F:metallopeptidase activity"/>
    <property type="evidence" value="ECO:0007669"/>
    <property type="project" value="UniProtKB-KW"/>
</dbReference>
<dbReference type="PANTHER" id="PTHR35797">
    <property type="entry name" value="PROTEASE-RELATED"/>
    <property type="match status" value="1"/>
</dbReference>
<evidence type="ECO:0000313" key="3">
    <source>
        <dbReference type="EMBL" id="QGG52735.1"/>
    </source>
</evidence>
<dbReference type="RefSeq" id="WP_369593521.1">
    <property type="nucleotide sequence ID" value="NZ_CP045835.1"/>
</dbReference>
<evidence type="ECO:0000256" key="1">
    <source>
        <dbReference type="SAM" id="Phobius"/>
    </source>
</evidence>
<keyword evidence="3" id="KW-0645">Protease</keyword>
<feature type="domain" description="CAAX prenyl protease 2/Lysostaphin resistance protein A-like" evidence="2">
    <location>
        <begin position="116"/>
        <end position="225"/>
    </location>
</feature>
<organism evidence="3 4">
    <name type="scientific">Lysinibacillus pakistanensis</name>
    <dbReference type="NCBI Taxonomy" id="759811"/>
    <lineage>
        <taxon>Bacteria</taxon>
        <taxon>Bacillati</taxon>
        <taxon>Bacillota</taxon>
        <taxon>Bacilli</taxon>
        <taxon>Bacillales</taxon>
        <taxon>Bacillaceae</taxon>
        <taxon>Lysinibacillus</taxon>
    </lineage>
</organism>
<feature type="transmembrane region" description="Helical" evidence="1">
    <location>
        <begin position="150"/>
        <end position="171"/>
    </location>
</feature>
<feature type="transmembrane region" description="Helical" evidence="1">
    <location>
        <begin position="7"/>
        <end position="25"/>
    </location>
</feature>
<keyword evidence="3" id="KW-0378">Hydrolase</keyword>
<proteinExistence type="predicted"/>
<name>A0ABX6DH09_9BACI</name>
<keyword evidence="1" id="KW-0812">Transmembrane</keyword>
<keyword evidence="1" id="KW-1133">Transmembrane helix</keyword>
<reference evidence="3 4" key="1">
    <citation type="submission" date="2019-11" db="EMBL/GenBank/DDBJ databases">
        <title>Whole Genome Sequencing and Comparative Genomic Analyses of Lysinibacillus pakistanensis LZH-9, a Halotolerant Strain with Excellent COD Removal Capability.</title>
        <authorList>
            <person name="Zhou H."/>
        </authorList>
    </citation>
    <scope>NUCLEOTIDE SEQUENCE [LARGE SCALE GENOMIC DNA]</scope>
    <source>
        <strain evidence="3 4">LZH-9</strain>
    </source>
</reference>
<feature type="transmembrane region" description="Helical" evidence="1">
    <location>
        <begin position="183"/>
        <end position="201"/>
    </location>
</feature>
<gene>
    <name evidence="3" type="ORF">GDS87_18140</name>
</gene>
<dbReference type="InterPro" id="IPR003675">
    <property type="entry name" value="Rce1/LyrA-like_dom"/>
</dbReference>
<keyword evidence="3" id="KW-0482">Metalloprotease</keyword>
<evidence type="ECO:0000259" key="2">
    <source>
        <dbReference type="Pfam" id="PF02517"/>
    </source>
</evidence>
<dbReference type="Proteomes" id="UP000373269">
    <property type="component" value="Chromosome"/>
</dbReference>
<sequence>MKTSRRNIMIFIVVVLLCGWFGVLVDKLIPEQPQGDTLGMGIWLISPLLATILLRSFAGDGWRDIGLLPNFKGNLKWYVIALFIYPAVTTLVLLISYVFNWMDFSAFNLSTVLSVFFSGLLIQFVKNFFEESVWRGYLTSKLSNLKLNDFWLYLIVGGVWGAWHIPYFLVFLSESDIISVLPVNRWLFTIIGIVTMICWTVMYTEIYLMTRSIWPLVLMHMTEDALVNPLILDGYIKLAQGKEFLVSPSAGILTTCLYLVVGWLLRMKRKKMRSGYGVKSTVIVNDQFLKR</sequence>
<evidence type="ECO:0000313" key="4">
    <source>
        <dbReference type="Proteomes" id="UP000373269"/>
    </source>
</evidence>
<protein>
    <submittedName>
        <fullName evidence="3">CPBP family intramembrane metalloprotease</fullName>
    </submittedName>
</protein>
<feature type="transmembrane region" description="Helical" evidence="1">
    <location>
        <begin position="77"/>
        <end position="99"/>
    </location>
</feature>